<dbReference type="Pfam" id="PF05970">
    <property type="entry name" value="PIF1"/>
    <property type="match status" value="1"/>
</dbReference>
<dbReference type="SMART" id="SM00382">
    <property type="entry name" value="AAA"/>
    <property type="match status" value="1"/>
</dbReference>
<sequence length="871" mass="98454">MVLRGLRFLSKVCLIPQTPIVSTLTHFRPKFGMIYRSSSSLSQSSNSSKRLKLSHPEYDELDKLLSDSDGWEDIAEVKLKESSNNNYNSNTNNNNNNNDKDYDDDDDSLIELFENPSTKGPPKSLLGASSKLPSNLPFKNPIIPNGNKNLEPLGVSTQRAPVVHQEPPKEEPPKEEPNINGKQEVKEEQGSVKQEDSKLDEASLEMVEEKKKVQYGEKFALLTQREGFSDTESLSAKLNLAPSTKIVVPIRLSKEQEDVIHLAKEGHNIFYTGSAGTGKSVLLREMIKVLKSTYGSDGVAITASTGLAACNIGGITVHSFAGVGLGNGEADKLCKKVRRSKKHVRRWQEVSALVIDEISMLDGELLDKLNYIAKKIRRNDQPFGDIQLIFCGDFFQLPPVNKNDDKQTKFAFESNIWREGIDVTIMLEKVFRQQGDTKFVEMLNKMRLGKIDEDTETEFKKLNRPLPEDEIIPAELYSTRHEVERANNFRLRGLPGKVHLYHAIDGGSLEDESLKEKLLQNFLAPKELSLKVGAQVMMIKNIDASLVNGSLGKVIDFMDPETYMFYDTVIKHPEIDSDSLEALRNPEVRKRYFKEQKMNEDDEQQVRNKGLKDVFSRNEADEPSFELGDTIFDFLKHSAPDGEEERSNIERKMELIKEIHRSSKSGRKLPLVRFKTSDAGSRTVLVEPEDWAIEDENERPLVSRVQLPLMLAWSLSIHKSQGQTLPKVKVDLRRVFERGQAYVALSRAVSREGLQVLNFDKTRIKAHQRVVDFYSTLSSAEQAIKAIESSGSTRKRGRQRKLDFAPNRPVGNKRTKDSKSNSATPVPAVPDRIMSMLRRKTDKQPSEEESSGVPLFKPDIDVRNLDDRNVF</sequence>
<dbReference type="GO" id="GO:0005730">
    <property type="term" value="C:nucleolus"/>
    <property type="evidence" value="ECO:0007669"/>
    <property type="project" value="UniProtKB-SubCell"/>
</dbReference>
<dbReference type="EC" id="5.6.2.3" evidence="16"/>
<dbReference type="InterPro" id="IPR049163">
    <property type="entry name" value="Pif1-like_2B_dom"/>
</dbReference>
<dbReference type="PANTHER" id="PTHR47642:SF5">
    <property type="entry name" value="ATP-DEPENDENT DNA HELICASE"/>
    <property type="match status" value="1"/>
</dbReference>
<dbReference type="GO" id="GO:0003697">
    <property type="term" value="F:single-stranded DNA binding"/>
    <property type="evidence" value="ECO:0007669"/>
    <property type="project" value="UniProtKB-ARBA"/>
</dbReference>
<evidence type="ECO:0000256" key="15">
    <source>
        <dbReference type="ARBA" id="ARBA00048954"/>
    </source>
</evidence>
<dbReference type="AlphaFoldDB" id="A0A1Q3AA29"/>
<evidence type="ECO:0000259" key="18">
    <source>
        <dbReference type="SMART" id="SM00382"/>
    </source>
</evidence>
<evidence type="ECO:0000256" key="2">
    <source>
        <dbReference type="ARBA" id="ARBA00004443"/>
    </source>
</evidence>
<comment type="similarity">
    <text evidence="16">Belongs to the helicase family. PIF1 subfamily.</text>
</comment>
<dbReference type="InterPro" id="IPR051055">
    <property type="entry name" value="PIF1_helicase"/>
</dbReference>
<keyword evidence="12 16" id="KW-0234">DNA repair</keyword>
<evidence type="ECO:0000313" key="19">
    <source>
        <dbReference type="EMBL" id="GAV52609.1"/>
    </source>
</evidence>
<evidence type="ECO:0000256" key="3">
    <source>
        <dbReference type="ARBA" id="ARBA00004604"/>
    </source>
</evidence>
<dbReference type="InterPro" id="IPR010285">
    <property type="entry name" value="DNA_helicase_pif1-like_DEAD"/>
</dbReference>
<keyword evidence="6 16" id="KW-0378">Hydrolase</keyword>
<feature type="compositionally biased region" description="Basic and acidic residues" evidence="17">
    <location>
        <begin position="166"/>
        <end position="201"/>
    </location>
</feature>
<dbReference type="InterPro" id="IPR048293">
    <property type="entry name" value="PIF1_RRM3_pfh1"/>
</dbReference>
<comment type="subcellular location">
    <subcellularLocation>
        <location evidence="2">Mitochondrion inner membrane</location>
        <topology evidence="2">Peripheral membrane protein</topology>
        <orientation evidence="2">Matrix side</orientation>
    </subcellularLocation>
    <subcellularLocation>
        <location evidence="3">Nucleus</location>
        <location evidence="3">Nucleolus</location>
    </subcellularLocation>
    <subcellularLocation>
        <location evidence="16">Nucleus</location>
    </subcellularLocation>
    <subcellularLocation>
        <location evidence="16">Mitochondrion</location>
    </subcellularLocation>
</comment>
<dbReference type="OrthoDB" id="432234at2759"/>
<comment type="subunit">
    <text evidence="16">Monomer. Interacts with telomerase.</text>
</comment>
<dbReference type="InterPro" id="IPR027417">
    <property type="entry name" value="P-loop_NTPase"/>
</dbReference>
<name>A0A1Q3AA29_ZYGRO</name>
<accession>A0A1Q3AA29</accession>
<evidence type="ECO:0000256" key="1">
    <source>
        <dbReference type="ARBA" id="ARBA00001946"/>
    </source>
</evidence>
<dbReference type="GO" id="GO:0005524">
    <property type="term" value="F:ATP binding"/>
    <property type="evidence" value="ECO:0007669"/>
    <property type="project" value="UniProtKB-UniRule"/>
</dbReference>
<feature type="region of interest" description="Disordered" evidence="17">
    <location>
        <begin position="789"/>
        <end position="871"/>
    </location>
</feature>
<dbReference type="CDD" id="cd18809">
    <property type="entry name" value="SF1_C_RecD"/>
    <property type="match status" value="1"/>
</dbReference>
<evidence type="ECO:0000256" key="17">
    <source>
        <dbReference type="SAM" id="MobiDB-lite"/>
    </source>
</evidence>
<dbReference type="GO" id="GO:0006310">
    <property type="term" value="P:DNA recombination"/>
    <property type="evidence" value="ECO:0007669"/>
    <property type="project" value="UniProtKB-UniRule"/>
</dbReference>
<keyword evidence="14 16" id="KW-0539">Nucleus</keyword>
<comment type="cofactor">
    <cofactor evidence="1 16">
        <name>Mg(2+)</name>
        <dbReference type="ChEBI" id="CHEBI:18420"/>
    </cofactor>
</comment>
<feature type="binding site" evidence="16">
    <location>
        <begin position="273"/>
        <end position="280"/>
    </location>
    <ligand>
        <name>ATP</name>
        <dbReference type="ChEBI" id="CHEBI:30616"/>
    </ligand>
</feature>
<protein>
    <recommendedName>
        <fullName evidence="16">ATP-dependent DNA helicase PIF1</fullName>
        <ecNumber evidence="16">5.6.2.3</ecNumber>
    </recommendedName>
    <alternativeName>
        <fullName evidence="16">DNA 5'-3' helicase PIF1</fullName>
    </alternativeName>
    <alternativeName>
        <fullName evidence="16">DNA repair and recombination helicase PIF1</fullName>
    </alternativeName>
</protein>
<keyword evidence="8 16" id="KW-0067">ATP-binding</keyword>
<dbReference type="GO" id="GO:0000723">
    <property type="term" value="P:telomere maintenance"/>
    <property type="evidence" value="ECO:0007669"/>
    <property type="project" value="InterPro"/>
</dbReference>
<comment type="catalytic activity">
    <reaction evidence="15 16">
        <text>ATP + H2O = ADP + phosphate + H(+)</text>
        <dbReference type="Rhea" id="RHEA:13065"/>
        <dbReference type="ChEBI" id="CHEBI:15377"/>
        <dbReference type="ChEBI" id="CHEBI:15378"/>
        <dbReference type="ChEBI" id="CHEBI:30616"/>
        <dbReference type="ChEBI" id="CHEBI:43474"/>
        <dbReference type="ChEBI" id="CHEBI:456216"/>
        <dbReference type="EC" id="5.6.2.3"/>
    </reaction>
</comment>
<dbReference type="GO" id="GO:0005743">
    <property type="term" value="C:mitochondrial inner membrane"/>
    <property type="evidence" value="ECO:0007669"/>
    <property type="project" value="UniProtKB-SubCell"/>
</dbReference>
<dbReference type="Proteomes" id="UP000187013">
    <property type="component" value="Unassembled WGS sequence"/>
</dbReference>
<dbReference type="CDD" id="cd18037">
    <property type="entry name" value="DEXSc_Pif1_like"/>
    <property type="match status" value="1"/>
</dbReference>
<dbReference type="Pfam" id="PF21530">
    <property type="entry name" value="Pif1_2B_dom"/>
    <property type="match status" value="1"/>
</dbReference>
<feature type="compositionally biased region" description="Basic and acidic residues" evidence="17">
    <location>
        <begin position="858"/>
        <end position="871"/>
    </location>
</feature>
<comment type="function">
    <text evidence="16">DNA-dependent ATPase and 5'-3' DNA helicase required for the maintenance of both mitochondrial and nuclear genome stability. Efficiently unwinds G-quadruplex (G4) DNA structures and forked RNA-DNA hybrids. Resolves G4 structures, preventing replication pausing and double-strand breaks (DSBs) at G4 motifs. Involved in the maintenance of telomeric DNA. Inhibits telomere elongation, de novo telomere formation and telomere addition to DSBs via catalytic inhibition of telomerase. Reduces the processivity of telomerase by displacing active telomerase from DNA ends. Releases telomerase by unwinding the short telomerase RNA/telomeric DNA hybrid that is the intermediate in the telomerase reaction. Involved in the maintenance of ribosomal (rDNA). Required for efficient fork arrest at the replicaion fork barrier within rDNA. Involved in the maintenance of mitochondrial (mtDNA). Required to maintain mtDNA under conditions that introduce dsDNA breaks in mtDNA, either preventing or repairing dsDNA breaks. May inhibit replication progression to allow time for repair. May have a general role in chromosomal replication by affecting Okazaki fragment maturation. May have a role in conjunction with DNA2 helicase/nuclease in 5'-flap extension during Okazaki fragment processing.</text>
</comment>
<evidence type="ECO:0000256" key="9">
    <source>
        <dbReference type="ARBA" id="ARBA00023125"/>
    </source>
</evidence>
<dbReference type="EMBL" id="BDGX01000033">
    <property type="protein sequence ID" value="GAV52609.1"/>
    <property type="molecule type" value="Genomic_DNA"/>
</dbReference>
<evidence type="ECO:0000256" key="8">
    <source>
        <dbReference type="ARBA" id="ARBA00022840"/>
    </source>
</evidence>
<evidence type="ECO:0000313" key="20">
    <source>
        <dbReference type="Proteomes" id="UP000187013"/>
    </source>
</evidence>
<evidence type="ECO:0000256" key="10">
    <source>
        <dbReference type="ARBA" id="ARBA00023128"/>
    </source>
</evidence>
<dbReference type="GO" id="GO:0051880">
    <property type="term" value="F:G-quadruplex DNA binding"/>
    <property type="evidence" value="ECO:0007669"/>
    <property type="project" value="UniProtKB-UniRule"/>
</dbReference>
<evidence type="ECO:0000256" key="7">
    <source>
        <dbReference type="ARBA" id="ARBA00022806"/>
    </source>
</evidence>
<keyword evidence="11 16" id="KW-0233">DNA recombination</keyword>
<evidence type="ECO:0000256" key="16">
    <source>
        <dbReference type="HAMAP-Rule" id="MF_03176"/>
    </source>
</evidence>
<gene>
    <name evidence="16" type="primary">PIF1</name>
    <name evidence="19" type="ORF">ZYGR_0AG06000</name>
</gene>
<evidence type="ECO:0000256" key="13">
    <source>
        <dbReference type="ARBA" id="ARBA00023235"/>
    </source>
</evidence>
<evidence type="ECO:0000256" key="4">
    <source>
        <dbReference type="ARBA" id="ARBA00022741"/>
    </source>
</evidence>
<feature type="domain" description="AAA+ ATPase" evidence="18">
    <location>
        <begin position="265"/>
        <end position="562"/>
    </location>
</feature>
<dbReference type="GO" id="GO:0032211">
    <property type="term" value="P:negative regulation of telomere maintenance via telomerase"/>
    <property type="evidence" value="ECO:0007669"/>
    <property type="project" value="UniProtKB-UniRule"/>
</dbReference>
<feature type="compositionally biased region" description="Low complexity" evidence="17">
    <location>
        <begin position="82"/>
        <end position="97"/>
    </location>
</feature>
<dbReference type="InterPro" id="IPR003593">
    <property type="entry name" value="AAA+_ATPase"/>
</dbReference>
<dbReference type="GO" id="GO:0006281">
    <property type="term" value="P:DNA repair"/>
    <property type="evidence" value="ECO:0007669"/>
    <property type="project" value="UniProtKB-UniRule"/>
</dbReference>
<organism evidence="19 20">
    <name type="scientific">Zygosaccharomyces rouxii</name>
    <dbReference type="NCBI Taxonomy" id="4956"/>
    <lineage>
        <taxon>Eukaryota</taxon>
        <taxon>Fungi</taxon>
        <taxon>Dikarya</taxon>
        <taxon>Ascomycota</taxon>
        <taxon>Saccharomycotina</taxon>
        <taxon>Saccharomycetes</taxon>
        <taxon>Saccharomycetales</taxon>
        <taxon>Saccharomycetaceae</taxon>
        <taxon>Zygosaccharomyces</taxon>
    </lineage>
</organism>
<evidence type="ECO:0000256" key="14">
    <source>
        <dbReference type="ARBA" id="ARBA00023242"/>
    </source>
</evidence>
<dbReference type="GO" id="GO:0043139">
    <property type="term" value="F:5'-3' DNA helicase activity"/>
    <property type="evidence" value="ECO:0007669"/>
    <property type="project" value="UniProtKB-UniRule"/>
</dbReference>
<dbReference type="SUPFAM" id="SSF52540">
    <property type="entry name" value="P-loop containing nucleoside triphosphate hydrolases"/>
    <property type="match status" value="2"/>
</dbReference>
<feature type="region of interest" description="Disordered" evidence="17">
    <location>
        <begin position="159"/>
        <end position="201"/>
    </location>
</feature>
<evidence type="ECO:0000256" key="5">
    <source>
        <dbReference type="ARBA" id="ARBA00022763"/>
    </source>
</evidence>
<reference evidence="19 20" key="1">
    <citation type="submission" date="2016-08" db="EMBL/GenBank/DDBJ databases">
        <title>Draft genome sequence of allopolyploid Zygosaccharomyces rouxii.</title>
        <authorList>
            <person name="Watanabe J."/>
            <person name="Uehara K."/>
            <person name="Mogi Y."/>
            <person name="Tsukioka Y."/>
        </authorList>
    </citation>
    <scope>NUCLEOTIDE SEQUENCE [LARGE SCALE GENOMIC DNA]</scope>
    <source>
        <strain evidence="19 20">NBRC 110957</strain>
    </source>
</reference>
<keyword evidence="10 16" id="KW-0496">Mitochondrion</keyword>
<dbReference type="FunFam" id="3.40.50.300:FF:001226">
    <property type="entry name" value="ATP-dependent DNA helicase PIF1"/>
    <property type="match status" value="1"/>
</dbReference>
<dbReference type="GO" id="GO:0160225">
    <property type="term" value="F:G-quadruplex unwinding activity"/>
    <property type="evidence" value="ECO:0007669"/>
    <property type="project" value="UniProtKB-UniRule"/>
</dbReference>
<keyword evidence="4 16" id="KW-0547">Nucleotide-binding</keyword>
<dbReference type="PANTHER" id="PTHR47642">
    <property type="entry name" value="ATP-DEPENDENT DNA HELICASE"/>
    <property type="match status" value="1"/>
</dbReference>
<dbReference type="GO" id="GO:0010521">
    <property type="term" value="F:telomerase inhibitor activity"/>
    <property type="evidence" value="ECO:0007669"/>
    <property type="project" value="UniProtKB-UniRule"/>
</dbReference>
<evidence type="ECO:0000256" key="12">
    <source>
        <dbReference type="ARBA" id="ARBA00023204"/>
    </source>
</evidence>
<feature type="DNA-binding region" evidence="16">
    <location>
        <begin position="740"/>
        <end position="759"/>
    </location>
</feature>
<keyword evidence="5 16" id="KW-0227">DNA damage</keyword>
<evidence type="ECO:0000256" key="6">
    <source>
        <dbReference type="ARBA" id="ARBA00022801"/>
    </source>
</evidence>
<keyword evidence="13 16" id="KW-0413">Isomerase</keyword>
<evidence type="ECO:0000256" key="11">
    <source>
        <dbReference type="ARBA" id="ARBA00023172"/>
    </source>
</evidence>
<dbReference type="Gene3D" id="3.40.50.300">
    <property type="entry name" value="P-loop containing nucleotide triphosphate hydrolases"/>
    <property type="match status" value="1"/>
</dbReference>
<dbReference type="HAMAP" id="MF_03176">
    <property type="entry name" value="PIF1"/>
    <property type="match status" value="1"/>
</dbReference>
<keyword evidence="9 16" id="KW-0238">DNA-binding</keyword>
<comment type="caution">
    <text evidence="19">The sequence shown here is derived from an EMBL/GenBank/DDBJ whole genome shotgun (WGS) entry which is preliminary data.</text>
</comment>
<dbReference type="GO" id="GO:0016887">
    <property type="term" value="F:ATP hydrolysis activity"/>
    <property type="evidence" value="ECO:0007669"/>
    <property type="project" value="RHEA"/>
</dbReference>
<feature type="region of interest" description="Disordered" evidence="17">
    <location>
        <begin position="82"/>
        <end position="132"/>
    </location>
</feature>
<proteinExistence type="inferred from homology"/>
<keyword evidence="7 16" id="KW-0347">Helicase</keyword>